<dbReference type="SUPFAM" id="SSF56801">
    <property type="entry name" value="Acetyl-CoA synthetase-like"/>
    <property type="match status" value="1"/>
</dbReference>
<protein>
    <recommendedName>
        <fullName evidence="1">Acetyl-coenzyme A synthetase N-terminal domain-containing protein</fullName>
    </recommendedName>
</protein>
<dbReference type="GO" id="GO:0003987">
    <property type="term" value="F:acetate-CoA ligase activity"/>
    <property type="evidence" value="ECO:0007669"/>
    <property type="project" value="TreeGrafter"/>
</dbReference>
<feature type="domain" description="Acetyl-coenzyme A synthetase N-terminal" evidence="1">
    <location>
        <begin position="78"/>
        <end position="133"/>
    </location>
</feature>
<comment type="caution">
    <text evidence="3">The sequence shown here is derived from an EMBL/GenBank/DDBJ whole genome shotgun (WGS) entry which is preliminary data.</text>
</comment>
<dbReference type="Gene3D" id="3.40.50.12780">
    <property type="entry name" value="N-terminal domain of ligase-like"/>
    <property type="match status" value="1"/>
</dbReference>
<dbReference type="Pfam" id="PF16177">
    <property type="entry name" value="ACAS_N"/>
    <property type="match status" value="1"/>
</dbReference>
<dbReference type="InterPro" id="IPR042099">
    <property type="entry name" value="ANL_N_sf"/>
</dbReference>
<evidence type="ECO:0000313" key="2">
    <source>
        <dbReference type="EMBL" id="KAG8542887.1"/>
    </source>
</evidence>
<proteinExistence type="predicted"/>
<dbReference type="PANTHER" id="PTHR24095">
    <property type="entry name" value="ACETYL-COENZYME A SYNTHETASE"/>
    <property type="match status" value="1"/>
</dbReference>
<gene>
    <name evidence="3" type="ORF">GDO81_008530</name>
    <name evidence="2" type="ORF">GDO81_025902</name>
</gene>
<evidence type="ECO:0000313" key="4">
    <source>
        <dbReference type="Proteomes" id="UP000824782"/>
    </source>
</evidence>
<dbReference type="Proteomes" id="UP000824782">
    <property type="component" value="Unassembled WGS sequence"/>
</dbReference>
<keyword evidence="4" id="KW-1185">Reference proteome</keyword>
<dbReference type="PANTHER" id="PTHR24095:SF110">
    <property type="entry name" value="ACETYL-COENZYME A SYNTHETASE 2-LIKE, MITOCHONDRIAL"/>
    <property type="match status" value="1"/>
</dbReference>
<dbReference type="GO" id="GO:0005739">
    <property type="term" value="C:mitochondrion"/>
    <property type="evidence" value="ECO:0007669"/>
    <property type="project" value="TreeGrafter"/>
</dbReference>
<organism evidence="3 4">
    <name type="scientific">Engystomops pustulosus</name>
    <name type="common">Tungara frog</name>
    <name type="synonym">Physalaemus pustulosus</name>
    <dbReference type="NCBI Taxonomy" id="76066"/>
    <lineage>
        <taxon>Eukaryota</taxon>
        <taxon>Metazoa</taxon>
        <taxon>Chordata</taxon>
        <taxon>Craniata</taxon>
        <taxon>Vertebrata</taxon>
        <taxon>Euteleostomi</taxon>
        <taxon>Amphibia</taxon>
        <taxon>Batrachia</taxon>
        <taxon>Anura</taxon>
        <taxon>Neobatrachia</taxon>
        <taxon>Hyloidea</taxon>
        <taxon>Leptodactylidae</taxon>
        <taxon>Leiuperinae</taxon>
        <taxon>Engystomops</taxon>
    </lineage>
</organism>
<evidence type="ECO:0000259" key="1">
    <source>
        <dbReference type="Pfam" id="PF16177"/>
    </source>
</evidence>
<dbReference type="GO" id="GO:0006085">
    <property type="term" value="P:acetyl-CoA biosynthetic process"/>
    <property type="evidence" value="ECO:0007669"/>
    <property type="project" value="TreeGrafter"/>
</dbReference>
<reference evidence="3" key="1">
    <citation type="thesis" date="2020" institute="ProQuest LLC" country="789 East Eisenhower Parkway, Ann Arbor, MI, USA">
        <title>Comparative Genomics and Chromosome Evolution.</title>
        <authorList>
            <person name="Mudd A.B."/>
        </authorList>
    </citation>
    <scope>NUCLEOTIDE SEQUENCE</scope>
    <source>
        <strain evidence="3">237g6f4</strain>
        <tissue evidence="3">Blood</tissue>
    </source>
</reference>
<dbReference type="AlphaFoldDB" id="A0AAV7CHE0"/>
<accession>A0AAV7CHE0</accession>
<sequence>MQSLTMAANLTSRLLLQQLLTKQQGPARICPWRRLGVRYCASYQKQKVQPSYHNPGTQWDVHSYMPESTALPNVQTFQDLLQFSNKDPETFWGVLARERLTWVKPHETVKDCDFSEGRVKWFLGGQLNVSVNCLDKHVHQCPERVALIWERDEPGTHVKITYR</sequence>
<dbReference type="EMBL" id="WNYA01004281">
    <property type="protein sequence ID" value="KAG8542887.1"/>
    <property type="molecule type" value="Genomic_DNA"/>
</dbReference>
<dbReference type="InterPro" id="IPR032387">
    <property type="entry name" value="ACAS_N"/>
</dbReference>
<name>A0AAV7CHE0_ENGPU</name>
<dbReference type="EMBL" id="WNYA01000003">
    <property type="protein sequence ID" value="KAG8583748.1"/>
    <property type="molecule type" value="Genomic_DNA"/>
</dbReference>
<evidence type="ECO:0000313" key="3">
    <source>
        <dbReference type="EMBL" id="KAG8583748.1"/>
    </source>
</evidence>